<dbReference type="KEGG" id="mop:Mesop_6487"/>
<gene>
    <name evidence="2" type="ordered locus">Mesop_6487</name>
</gene>
<evidence type="ECO:0000313" key="2">
    <source>
        <dbReference type="EMBL" id="AEH90812.1"/>
    </source>
</evidence>
<dbReference type="EMBL" id="CP002279">
    <property type="protein sequence ID" value="AEH90812.1"/>
    <property type="molecule type" value="Genomic_DNA"/>
</dbReference>
<protein>
    <submittedName>
        <fullName evidence="2">Uncharacterized protein</fullName>
    </submittedName>
</protein>
<dbReference type="Proteomes" id="UP000001623">
    <property type="component" value="Chromosome"/>
</dbReference>
<evidence type="ECO:0000256" key="1">
    <source>
        <dbReference type="SAM" id="MobiDB-lite"/>
    </source>
</evidence>
<feature type="region of interest" description="Disordered" evidence="1">
    <location>
        <begin position="1"/>
        <end position="39"/>
    </location>
</feature>
<dbReference type="HOGENOM" id="CLU_201917_0_0_5"/>
<dbReference type="RefSeq" id="WP_013897127.1">
    <property type="nucleotide sequence ID" value="NC_015675.1"/>
</dbReference>
<evidence type="ECO:0000313" key="3">
    <source>
        <dbReference type="Proteomes" id="UP000001623"/>
    </source>
</evidence>
<name>F7Y6C6_MESOW</name>
<proteinExistence type="predicted"/>
<reference evidence="2 3" key="1">
    <citation type="submission" date="2010-10" db="EMBL/GenBank/DDBJ databases">
        <title>Complete sequence of Mesorhizobium opportunistum WSM2075.</title>
        <authorList>
            <consortium name="US DOE Joint Genome Institute"/>
            <person name="Lucas S."/>
            <person name="Copeland A."/>
            <person name="Lapidus A."/>
            <person name="Cheng J.-F."/>
            <person name="Bruce D."/>
            <person name="Goodwin L."/>
            <person name="Pitluck S."/>
            <person name="Chertkov O."/>
            <person name="Misra M."/>
            <person name="Detter J.C."/>
            <person name="Han C."/>
            <person name="Tapia R."/>
            <person name="Land M."/>
            <person name="Hauser L."/>
            <person name="Kyrpides N."/>
            <person name="Ovchinnikova G."/>
            <person name="Mavrommatis K.M."/>
            <person name="Tiwari R.P."/>
            <person name="Howieson J.G."/>
            <person name="O'Hara G.W."/>
            <person name="Nandasena K.G."/>
            <person name="Woyke T."/>
        </authorList>
    </citation>
    <scope>NUCLEOTIDE SEQUENCE [LARGE SCALE GENOMIC DNA]</scope>
    <source>
        <strain evidence="3">LMG 24607 / HAMBI 3007 / WSM2075</strain>
    </source>
</reference>
<dbReference type="AlphaFoldDB" id="F7Y6C6"/>
<sequence>MAKNRKITTGANDRPRDVSIGQTAEGLPDDSSQPVQADEDQIERIRKALAREPQKKDKKRPAAN</sequence>
<accession>F7Y6C6</accession>
<organism evidence="2 3">
    <name type="scientific">Mesorhizobium opportunistum (strain LMG 24607 / HAMBI 3007 / WSM2075)</name>
    <dbReference type="NCBI Taxonomy" id="536019"/>
    <lineage>
        <taxon>Bacteria</taxon>
        <taxon>Pseudomonadati</taxon>
        <taxon>Pseudomonadota</taxon>
        <taxon>Alphaproteobacteria</taxon>
        <taxon>Hyphomicrobiales</taxon>
        <taxon>Phyllobacteriaceae</taxon>
        <taxon>Mesorhizobium</taxon>
    </lineage>
</organism>